<evidence type="ECO:0000256" key="4">
    <source>
        <dbReference type="ARBA" id="ARBA00022741"/>
    </source>
</evidence>
<dbReference type="EMBL" id="SMNA01000006">
    <property type="protein sequence ID" value="TDE92626.1"/>
    <property type="molecule type" value="Genomic_DNA"/>
</dbReference>
<keyword evidence="4" id="KW-0547">Nucleotide-binding</keyword>
<keyword evidence="5" id="KW-0378">Hydrolase</keyword>
<protein>
    <submittedName>
        <fullName evidence="7">DUF86 domain-containing protein</fullName>
    </submittedName>
</protein>
<keyword evidence="8" id="KW-1185">Reference proteome</keyword>
<accession>A0ABY2E3D1</accession>
<dbReference type="Gene3D" id="1.20.120.580">
    <property type="entry name" value="bsu32300-like"/>
    <property type="match status" value="1"/>
</dbReference>
<dbReference type="InterPro" id="IPR037038">
    <property type="entry name" value="HepT-like_sf"/>
</dbReference>
<name>A0ABY2E3D1_9MICO</name>
<proteinExistence type="inferred from homology"/>
<organism evidence="7 8">
    <name type="scientific">Occultella glacieicola</name>
    <dbReference type="NCBI Taxonomy" id="2518684"/>
    <lineage>
        <taxon>Bacteria</taxon>
        <taxon>Bacillati</taxon>
        <taxon>Actinomycetota</taxon>
        <taxon>Actinomycetes</taxon>
        <taxon>Micrococcales</taxon>
        <taxon>Ruaniaceae</taxon>
        <taxon>Occultella</taxon>
    </lineage>
</organism>
<evidence type="ECO:0000313" key="7">
    <source>
        <dbReference type="EMBL" id="TDE92626.1"/>
    </source>
</evidence>
<keyword evidence="1" id="KW-0597">Phosphoprotein</keyword>
<keyword evidence="3" id="KW-0540">Nuclease</keyword>
<evidence type="ECO:0000256" key="6">
    <source>
        <dbReference type="ARBA" id="ARBA00024207"/>
    </source>
</evidence>
<evidence type="ECO:0000256" key="5">
    <source>
        <dbReference type="ARBA" id="ARBA00022801"/>
    </source>
</evidence>
<dbReference type="InterPro" id="IPR008201">
    <property type="entry name" value="HepT-like"/>
</dbReference>
<comment type="similarity">
    <text evidence="6">Belongs to the HepT RNase toxin family.</text>
</comment>
<sequence length="104" mass="11692">MTKEQFFADLLLRSAVERQLEVLGEALVRLRHDDLETADRIPNLHKMIGMRNVIAHEYGDIDYETVWAVVTKYIGPLIADLDHPAGRGWPAVVARSPNSWLAAG</sequence>
<reference evidence="7 8" key="1">
    <citation type="submission" date="2019-03" db="EMBL/GenBank/DDBJ databases">
        <title>Genomic features of bacteria from cold environments.</title>
        <authorList>
            <person name="Shen L."/>
        </authorList>
    </citation>
    <scope>NUCLEOTIDE SEQUENCE [LARGE SCALE GENOMIC DNA]</scope>
    <source>
        <strain evidence="8">T3246-1</strain>
    </source>
</reference>
<dbReference type="InterPro" id="IPR051813">
    <property type="entry name" value="HepT_RNase_toxin"/>
</dbReference>
<evidence type="ECO:0000313" key="8">
    <source>
        <dbReference type="Proteomes" id="UP000504882"/>
    </source>
</evidence>
<comment type="caution">
    <text evidence="7">The sequence shown here is derived from an EMBL/GenBank/DDBJ whole genome shotgun (WGS) entry which is preliminary data.</text>
</comment>
<dbReference type="PANTHER" id="PTHR34139:SF1">
    <property type="entry name" value="RNASE MJ1380-RELATED"/>
    <property type="match status" value="1"/>
</dbReference>
<dbReference type="Proteomes" id="UP000504882">
    <property type="component" value="Unassembled WGS sequence"/>
</dbReference>
<evidence type="ECO:0000256" key="2">
    <source>
        <dbReference type="ARBA" id="ARBA00022649"/>
    </source>
</evidence>
<evidence type="ECO:0000256" key="3">
    <source>
        <dbReference type="ARBA" id="ARBA00022722"/>
    </source>
</evidence>
<dbReference type="Pfam" id="PF01934">
    <property type="entry name" value="HepT-like"/>
    <property type="match status" value="1"/>
</dbReference>
<gene>
    <name evidence="7" type="ORF">EXU48_13890</name>
</gene>
<keyword evidence="2" id="KW-1277">Toxin-antitoxin system</keyword>
<evidence type="ECO:0000256" key="1">
    <source>
        <dbReference type="ARBA" id="ARBA00022553"/>
    </source>
</evidence>
<dbReference type="PANTHER" id="PTHR34139">
    <property type="entry name" value="UPF0331 PROTEIN MJ0127"/>
    <property type="match status" value="1"/>
</dbReference>